<evidence type="ECO:0000259" key="3">
    <source>
        <dbReference type="Pfam" id="PF10170"/>
    </source>
</evidence>
<dbReference type="Proteomes" id="UP001286313">
    <property type="component" value="Unassembled WGS sequence"/>
</dbReference>
<protein>
    <recommendedName>
        <fullName evidence="2">Cysteine-rich DPF motif domain-containing protein 1</fullName>
    </recommendedName>
</protein>
<gene>
    <name evidence="4" type="ORF">Pcinc_017961</name>
</gene>
<evidence type="ECO:0000256" key="1">
    <source>
        <dbReference type="ARBA" id="ARBA00007917"/>
    </source>
</evidence>
<dbReference type="AlphaFoldDB" id="A0AAE1FQC0"/>
<dbReference type="Pfam" id="PF10170">
    <property type="entry name" value="C6_DPF"/>
    <property type="match status" value="1"/>
</dbReference>
<feature type="domain" description="Cysteine-rich DPF motif" evidence="3">
    <location>
        <begin position="18"/>
        <end position="111"/>
    </location>
</feature>
<dbReference type="EMBL" id="JAWQEG010001695">
    <property type="protein sequence ID" value="KAK3877307.1"/>
    <property type="molecule type" value="Genomic_DNA"/>
</dbReference>
<organism evidence="4 5">
    <name type="scientific">Petrolisthes cinctipes</name>
    <name type="common">Flat porcelain crab</name>
    <dbReference type="NCBI Taxonomy" id="88211"/>
    <lineage>
        <taxon>Eukaryota</taxon>
        <taxon>Metazoa</taxon>
        <taxon>Ecdysozoa</taxon>
        <taxon>Arthropoda</taxon>
        <taxon>Crustacea</taxon>
        <taxon>Multicrustacea</taxon>
        <taxon>Malacostraca</taxon>
        <taxon>Eumalacostraca</taxon>
        <taxon>Eucarida</taxon>
        <taxon>Decapoda</taxon>
        <taxon>Pleocyemata</taxon>
        <taxon>Anomura</taxon>
        <taxon>Galatheoidea</taxon>
        <taxon>Porcellanidae</taxon>
        <taxon>Petrolisthes</taxon>
    </lineage>
</organism>
<dbReference type="PANTHER" id="PTHR31849:SF1">
    <property type="entry name" value="CYSTEINE-RICH DPF MOTIF DOMAIN-CONTAINING PROTEIN 1"/>
    <property type="match status" value="1"/>
</dbReference>
<evidence type="ECO:0000313" key="4">
    <source>
        <dbReference type="EMBL" id="KAK3877307.1"/>
    </source>
</evidence>
<dbReference type="InterPro" id="IPR042426">
    <property type="entry name" value="CDPF1"/>
</dbReference>
<dbReference type="PANTHER" id="PTHR31849">
    <property type="entry name" value="CYSTEINE-RICH PDF MOTIF DOMAIN-CONTAINING PROTEIN 1"/>
    <property type="match status" value="1"/>
</dbReference>
<dbReference type="PRINTS" id="PR01995">
    <property type="entry name" value="UPF0595"/>
</dbReference>
<accession>A0AAE1FQC0</accession>
<sequence length="116" mass="12848">MAANSDDINTQNEKGGIFECGLCGLHETYHYYGRQPPFHRAVTFMEECYIAKDPFPSDGGFSFLLLGSECVSCGQVVCQANSCSVFYAHRFCLKCAAANIGEFPSEIQQRITKNSK</sequence>
<evidence type="ECO:0000256" key="2">
    <source>
        <dbReference type="ARBA" id="ARBA00014801"/>
    </source>
</evidence>
<dbReference type="InterPro" id="IPR018785">
    <property type="entry name" value="CDPF1_dom"/>
</dbReference>
<keyword evidence="5" id="KW-1185">Reference proteome</keyword>
<comment type="caution">
    <text evidence="4">The sequence shown here is derived from an EMBL/GenBank/DDBJ whole genome shotgun (WGS) entry which is preliminary data.</text>
</comment>
<comment type="similarity">
    <text evidence="1">Belongs to the CDPF1 family.</text>
</comment>
<evidence type="ECO:0000313" key="5">
    <source>
        <dbReference type="Proteomes" id="UP001286313"/>
    </source>
</evidence>
<reference evidence="4" key="1">
    <citation type="submission" date="2023-10" db="EMBL/GenBank/DDBJ databases">
        <title>Genome assemblies of two species of porcelain crab, Petrolisthes cinctipes and Petrolisthes manimaculis (Anomura: Porcellanidae).</title>
        <authorList>
            <person name="Angst P."/>
        </authorList>
    </citation>
    <scope>NUCLEOTIDE SEQUENCE</scope>
    <source>
        <strain evidence="4">PB745_01</strain>
        <tissue evidence="4">Gill</tissue>
    </source>
</reference>
<name>A0AAE1FQC0_PETCI</name>
<proteinExistence type="inferred from homology"/>